<dbReference type="InterPro" id="IPR014995">
    <property type="entry name" value="DUF1844"/>
</dbReference>
<sequence length="121" mass="14259">MEKHDLVFQQLLMSFQMQGMITMGKIMNPATQKIERNLLIAQSTIDTLEALKEKTKGNLNDEEQKLIDRIIYDLKMNYADEVTREQKEKKEKEAKEKKTVDENKDKVDKNKEEEPNKAEEK</sequence>
<protein>
    <submittedName>
        <fullName evidence="2">DUF1844 domain-containing protein</fullName>
    </submittedName>
</protein>
<dbReference type="AlphaFoldDB" id="A0A660SCM1"/>
<dbReference type="Proteomes" id="UP000271125">
    <property type="component" value="Unassembled WGS sequence"/>
</dbReference>
<evidence type="ECO:0000313" key="2">
    <source>
        <dbReference type="EMBL" id="RKX68312.1"/>
    </source>
</evidence>
<proteinExistence type="predicted"/>
<comment type="caution">
    <text evidence="2">The sequence shown here is derived from an EMBL/GenBank/DDBJ whole genome shotgun (WGS) entry which is preliminary data.</text>
</comment>
<name>A0A660SCM1_UNCT6</name>
<dbReference type="EMBL" id="QNBD01000288">
    <property type="protein sequence ID" value="RKX68312.1"/>
    <property type="molecule type" value="Genomic_DNA"/>
</dbReference>
<accession>A0A660SCM1</accession>
<feature type="region of interest" description="Disordered" evidence="1">
    <location>
        <begin position="83"/>
        <end position="121"/>
    </location>
</feature>
<dbReference type="Pfam" id="PF08899">
    <property type="entry name" value="DUF1844"/>
    <property type="match status" value="1"/>
</dbReference>
<gene>
    <name evidence="2" type="ORF">DRP43_05810</name>
</gene>
<evidence type="ECO:0000256" key="1">
    <source>
        <dbReference type="SAM" id="MobiDB-lite"/>
    </source>
</evidence>
<evidence type="ECO:0000313" key="3">
    <source>
        <dbReference type="Proteomes" id="UP000271125"/>
    </source>
</evidence>
<reference evidence="2 3" key="1">
    <citation type="submission" date="2018-06" db="EMBL/GenBank/DDBJ databases">
        <title>Extensive metabolic versatility and redundancy in microbially diverse, dynamic hydrothermal sediments.</title>
        <authorList>
            <person name="Dombrowski N."/>
            <person name="Teske A."/>
            <person name="Baker B.J."/>
        </authorList>
    </citation>
    <scope>NUCLEOTIDE SEQUENCE [LARGE SCALE GENOMIC DNA]</scope>
    <source>
        <strain evidence="2">B10_G13</strain>
    </source>
</reference>
<organism evidence="2 3">
    <name type="scientific">candidate division TA06 bacterium</name>
    <dbReference type="NCBI Taxonomy" id="2250710"/>
    <lineage>
        <taxon>Bacteria</taxon>
        <taxon>Bacteria division TA06</taxon>
    </lineage>
</organism>